<reference evidence="1 2" key="1">
    <citation type="submission" date="2020-04" db="EMBL/GenBank/DDBJ databases">
        <title>Advantages and limits of metagenomic assembly and binning of a giant virus.</title>
        <authorList>
            <person name="Schulz F."/>
            <person name="Andreani J."/>
            <person name="Francis R."/>
            <person name="Boudjemaa H."/>
            <person name="Bou Khalil J.Y."/>
            <person name="Lee J."/>
            <person name="La Scola B."/>
            <person name="Woyke T."/>
        </authorList>
    </citation>
    <scope>NUCLEOTIDE SEQUENCE [LARGE SCALE GENOMIC DNA]</scope>
    <source>
        <strain evidence="1 2">FV1/VV64</strain>
    </source>
</reference>
<name>A0A7D3V5T6_9VIRU</name>
<sequence length="336" mass="39357">MATSVIKLVSLAKFPTKQANNVFSGPLYKTKNDHIKSMTNKISIHHEQVKNVREIDNFNASKNLMPSWKQVVVKQRREDYVKTIGNYTQALLLSNQWDNKSINVLNNVWEQLYKRDIVQTNHPLMYGENFTSDEWIYTGRCDEFESKYNMKFLTPYLEKWRSQTNYNFYPLFNTIRTFKQFNITDYSATGAVLAVKRNEIANNANNNITFIKSDIKLIDFCKKLTTKLDNGKSLNRLFPKYNFYAVMPFDKPAAWWLDSMHLAAQEIEGGVEFIKNYNEGSVFEYFDSLIGKQIQNHPLVDKCGHSGMTFVWTFSNINLIYKNGWTDWIQKKTNNI</sequence>
<evidence type="ECO:0000313" key="1">
    <source>
        <dbReference type="EMBL" id="QKF94455.1"/>
    </source>
</evidence>
<accession>A0A7D3V5T6</accession>
<dbReference type="Proteomes" id="UP001162001">
    <property type="component" value="Segment"/>
</dbReference>
<evidence type="ECO:0000313" key="2">
    <source>
        <dbReference type="Proteomes" id="UP001162001"/>
    </source>
</evidence>
<dbReference type="EMBL" id="MT418680">
    <property type="protein sequence ID" value="QKF94455.1"/>
    <property type="molecule type" value="Genomic_DNA"/>
</dbReference>
<keyword evidence="2" id="KW-1185">Reference proteome</keyword>
<gene>
    <name evidence="1" type="ORF">Fadolivirus_1_997</name>
</gene>
<proteinExistence type="predicted"/>
<protein>
    <submittedName>
        <fullName evidence="1">Uncharacterized protein</fullName>
    </submittedName>
</protein>
<organism evidence="1 2">
    <name type="scientific">Fadolivirus FV1/VV64</name>
    <dbReference type="NCBI Taxonomy" id="3070911"/>
    <lineage>
        <taxon>Viruses</taxon>
        <taxon>Varidnaviria</taxon>
        <taxon>Bamfordvirae</taxon>
        <taxon>Nucleocytoviricota</taxon>
        <taxon>Megaviricetes</taxon>
        <taxon>Imitervirales</taxon>
        <taxon>Mimiviridae</taxon>
        <taxon>Klosneuvirinae</taxon>
        <taxon>Fadolivirus</taxon>
        <taxon>Fadolivirus algeromassiliense</taxon>
    </lineage>
</organism>